<accession>A0A7C4BCM6</accession>
<evidence type="ECO:0000313" key="1">
    <source>
        <dbReference type="EMBL" id="HEH31286.1"/>
    </source>
</evidence>
<gene>
    <name evidence="3" type="ORF">ENM66_00170</name>
    <name evidence="1" type="ORF">ENP99_04150</name>
    <name evidence="2" type="ORF">ENV14_02500</name>
</gene>
<sequence>MNSEKVDEEPQEEERTQEKVDLKKLLAVIPPPSEVLSKKRQGVREKRIRLLYDNNISEEEARISPILARELGVKEYVEVSVAGKKRFRFKVLIDENAPLDYVYVNSELMKRNGIANNSICTIRVV</sequence>
<organism evidence="2">
    <name type="scientific">Ignisphaera aggregans</name>
    <dbReference type="NCBI Taxonomy" id="334771"/>
    <lineage>
        <taxon>Archaea</taxon>
        <taxon>Thermoproteota</taxon>
        <taxon>Thermoprotei</taxon>
        <taxon>Desulfurococcales</taxon>
        <taxon>Desulfurococcaceae</taxon>
        <taxon>Ignisphaera</taxon>
    </lineage>
</organism>
<evidence type="ECO:0000313" key="3">
    <source>
        <dbReference type="EMBL" id="HHQ49755.1"/>
    </source>
</evidence>
<proteinExistence type="predicted"/>
<dbReference type="AlphaFoldDB" id="A0A7C4BCM6"/>
<dbReference type="EMBL" id="DSLL01000034">
    <property type="protein sequence ID" value="HEH31286.1"/>
    <property type="molecule type" value="Genomic_DNA"/>
</dbReference>
<name>A0A7C4BCM6_9CREN</name>
<evidence type="ECO:0000313" key="2">
    <source>
        <dbReference type="EMBL" id="HGI87257.1"/>
    </source>
</evidence>
<dbReference type="EMBL" id="DRYQ01000003">
    <property type="protein sequence ID" value="HHQ49755.1"/>
    <property type="molecule type" value="Genomic_DNA"/>
</dbReference>
<dbReference type="EMBL" id="DTFF01000021">
    <property type="protein sequence ID" value="HGI87257.1"/>
    <property type="molecule type" value="Genomic_DNA"/>
</dbReference>
<protein>
    <submittedName>
        <fullName evidence="2">Uncharacterized protein</fullName>
    </submittedName>
</protein>
<comment type="caution">
    <text evidence="2">The sequence shown here is derived from an EMBL/GenBank/DDBJ whole genome shotgun (WGS) entry which is preliminary data.</text>
</comment>
<reference evidence="2" key="1">
    <citation type="journal article" date="2020" name="mSystems">
        <title>Genome- and Community-Level Interaction Insights into Carbon Utilization and Element Cycling Functions of Hydrothermarchaeota in Hydrothermal Sediment.</title>
        <authorList>
            <person name="Zhou Z."/>
            <person name="Liu Y."/>
            <person name="Xu W."/>
            <person name="Pan J."/>
            <person name="Luo Z.H."/>
            <person name="Li M."/>
        </authorList>
    </citation>
    <scope>NUCLEOTIDE SEQUENCE [LARGE SCALE GENOMIC DNA]</scope>
    <source>
        <strain evidence="3">SpSt-1105</strain>
        <strain evidence="1">SpSt-27</strain>
        <strain evidence="2">SpSt-732</strain>
    </source>
</reference>